<name>A0ABQ8SMR1_PERAM</name>
<organism evidence="1 2">
    <name type="scientific">Periplaneta americana</name>
    <name type="common">American cockroach</name>
    <name type="synonym">Blatta americana</name>
    <dbReference type="NCBI Taxonomy" id="6978"/>
    <lineage>
        <taxon>Eukaryota</taxon>
        <taxon>Metazoa</taxon>
        <taxon>Ecdysozoa</taxon>
        <taxon>Arthropoda</taxon>
        <taxon>Hexapoda</taxon>
        <taxon>Insecta</taxon>
        <taxon>Pterygota</taxon>
        <taxon>Neoptera</taxon>
        <taxon>Polyneoptera</taxon>
        <taxon>Dictyoptera</taxon>
        <taxon>Blattodea</taxon>
        <taxon>Blattoidea</taxon>
        <taxon>Blattidae</taxon>
        <taxon>Blattinae</taxon>
        <taxon>Periplaneta</taxon>
    </lineage>
</organism>
<accession>A0ABQ8SMR1</accession>
<comment type="caution">
    <text evidence="1">The sequence shown here is derived from an EMBL/GenBank/DDBJ whole genome shotgun (WGS) entry which is preliminary data.</text>
</comment>
<gene>
    <name evidence="1" type="ORF">ANN_23298</name>
</gene>
<proteinExistence type="predicted"/>
<protein>
    <submittedName>
        <fullName evidence="1">Uncharacterized protein</fullName>
    </submittedName>
</protein>
<keyword evidence="2" id="KW-1185">Reference proteome</keyword>
<sequence length="72" mass="8718">MDYWRPSCQISRMGHIRDQDVRNIMQVSGDILQSVETKRLIWYGHLQRMSADRWPNKVFNWTPPEKREDEGQ</sequence>
<evidence type="ECO:0000313" key="1">
    <source>
        <dbReference type="EMBL" id="KAJ4434730.1"/>
    </source>
</evidence>
<evidence type="ECO:0000313" key="2">
    <source>
        <dbReference type="Proteomes" id="UP001148838"/>
    </source>
</evidence>
<dbReference type="EMBL" id="JAJSOF020000025">
    <property type="protein sequence ID" value="KAJ4434730.1"/>
    <property type="molecule type" value="Genomic_DNA"/>
</dbReference>
<reference evidence="1 2" key="1">
    <citation type="journal article" date="2022" name="Allergy">
        <title>Genome assembly and annotation of Periplaneta americana reveal a comprehensive cockroach allergen profile.</title>
        <authorList>
            <person name="Wang L."/>
            <person name="Xiong Q."/>
            <person name="Saelim N."/>
            <person name="Wang L."/>
            <person name="Nong W."/>
            <person name="Wan A.T."/>
            <person name="Shi M."/>
            <person name="Liu X."/>
            <person name="Cao Q."/>
            <person name="Hui J.H.L."/>
            <person name="Sookrung N."/>
            <person name="Leung T.F."/>
            <person name="Tungtrongchitr A."/>
            <person name="Tsui S.K.W."/>
        </authorList>
    </citation>
    <scope>NUCLEOTIDE SEQUENCE [LARGE SCALE GENOMIC DNA]</scope>
    <source>
        <strain evidence="1">PWHHKU_190912</strain>
    </source>
</reference>
<dbReference type="Proteomes" id="UP001148838">
    <property type="component" value="Unassembled WGS sequence"/>
</dbReference>